<proteinExistence type="predicted"/>
<comment type="caution">
    <text evidence="1">The sequence shown here is derived from an EMBL/GenBank/DDBJ whole genome shotgun (WGS) entry which is preliminary data.</text>
</comment>
<evidence type="ECO:0000313" key="1">
    <source>
        <dbReference type="EMBL" id="PNX69043.1"/>
    </source>
</evidence>
<dbReference type="Proteomes" id="UP000236291">
    <property type="component" value="Unassembled WGS sequence"/>
</dbReference>
<dbReference type="EMBL" id="ASHM01107322">
    <property type="protein sequence ID" value="PNX69043.1"/>
    <property type="molecule type" value="Genomic_DNA"/>
</dbReference>
<reference evidence="1 2" key="2">
    <citation type="journal article" date="2017" name="Front. Plant Sci.">
        <title>Gene Classification and Mining of Molecular Markers Useful in Red Clover (Trifolium pratense) Breeding.</title>
        <authorList>
            <person name="Istvanek J."/>
            <person name="Dluhosova J."/>
            <person name="Dluhos P."/>
            <person name="Patkova L."/>
            <person name="Nedelnik J."/>
            <person name="Repkova J."/>
        </authorList>
    </citation>
    <scope>NUCLEOTIDE SEQUENCE [LARGE SCALE GENOMIC DNA]</scope>
    <source>
        <strain evidence="2">cv. Tatra</strain>
        <tissue evidence="1">Young leaves</tissue>
    </source>
</reference>
<sequence>MLDIVKIDEEEAAESIIFKNLEDMEFTSMSSLGSFCYGKQAFIFPSLLHLTVCGCPQMEMFSSGILVAPYLTEIRVEVGNKQWKGDLNTTIQQLFIEKEVLRSNVLNETIIS</sequence>
<organism evidence="1 2">
    <name type="scientific">Trifolium pratense</name>
    <name type="common">Red clover</name>
    <dbReference type="NCBI Taxonomy" id="57577"/>
    <lineage>
        <taxon>Eukaryota</taxon>
        <taxon>Viridiplantae</taxon>
        <taxon>Streptophyta</taxon>
        <taxon>Embryophyta</taxon>
        <taxon>Tracheophyta</taxon>
        <taxon>Spermatophyta</taxon>
        <taxon>Magnoliopsida</taxon>
        <taxon>eudicotyledons</taxon>
        <taxon>Gunneridae</taxon>
        <taxon>Pentapetalae</taxon>
        <taxon>rosids</taxon>
        <taxon>fabids</taxon>
        <taxon>Fabales</taxon>
        <taxon>Fabaceae</taxon>
        <taxon>Papilionoideae</taxon>
        <taxon>50 kb inversion clade</taxon>
        <taxon>NPAAA clade</taxon>
        <taxon>Hologalegina</taxon>
        <taxon>IRL clade</taxon>
        <taxon>Trifolieae</taxon>
        <taxon>Trifolium</taxon>
    </lineage>
</organism>
<dbReference type="AlphaFoldDB" id="A0A2K3KS00"/>
<accession>A0A2K3KS00</accession>
<name>A0A2K3KS00_TRIPR</name>
<dbReference type="STRING" id="57577.A0A2K3KS00"/>
<reference evidence="1 2" key="1">
    <citation type="journal article" date="2014" name="Am. J. Bot.">
        <title>Genome assembly and annotation for red clover (Trifolium pratense; Fabaceae).</title>
        <authorList>
            <person name="Istvanek J."/>
            <person name="Jaros M."/>
            <person name="Krenek A."/>
            <person name="Repkova J."/>
        </authorList>
    </citation>
    <scope>NUCLEOTIDE SEQUENCE [LARGE SCALE GENOMIC DNA]</scope>
    <source>
        <strain evidence="2">cv. Tatra</strain>
        <tissue evidence="1">Young leaves</tissue>
    </source>
</reference>
<protein>
    <submittedName>
        <fullName evidence="1">Rpp4 candidate</fullName>
    </submittedName>
</protein>
<evidence type="ECO:0000313" key="2">
    <source>
        <dbReference type="Proteomes" id="UP000236291"/>
    </source>
</evidence>
<gene>
    <name evidence="1" type="ORF">L195_g056499</name>
</gene>